<dbReference type="AlphaFoldDB" id="A0A167JWA8"/>
<dbReference type="OrthoDB" id="2364331at2759"/>
<dbReference type="SUPFAM" id="SSF89009">
    <property type="entry name" value="GAT-like domain"/>
    <property type="match status" value="1"/>
</dbReference>
<dbReference type="Proteomes" id="UP000077315">
    <property type="component" value="Unassembled WGS sequence"/>
</dbReference>
<protein>
    <submittedName>
        <fullName evidence="1">Uncharacterized protein</fullName>
    </submittedName>
</protein>
<dbReference type="InterPro" id="IPR038425">
    <property type="entry name" value="GAT_sf"/>
</dbReference>
<dbReference type="GeneID" id="29004405"/>
<sequence length="109" mass="11969">MASQVAGYQIHASNLLDLSLEEALANAMHAGSLLSAIVQALNHKELETNESAKDAYAECRKLRDYLAEQLWTVSDTDGVASIQAALDALTETVDDYEQKQSGYFKETIF</sequence>
<evidence type="ECO:0000313" key="1">
    <source>
        <dbReference type="EMBL" id="OAD66808.1"/>
    </source>
</evidence>
<organism evidence="1 2">
    <name type="scientific">Phycomyces blakesleeanus (strain ATCC 8743b / DSM 1359 / FGSC 10004 / NBRC 33097 / NRRL 1555)</name>
    <dbReference type="NCBI Taxonomy" id="763407"/>
    <lineage>
        <taxon>Eukaryota</taxon>
        <taxon>Fungi</taxon>
        <taxon>Fungi incertae sedis</taxon>
        <taxon>Mucoromycota</taxon>
        <taxon>Mucoromycotina</taxon>
        <taxon>Mucoromycetes</taxon>
        <taxon>Mucorales</taxon>
        <taxon>Phycomycetaceae</taxon>
        <taxon>Phycomyces</taxon>
    </lineage>
</organism>
<accession>A0A167JWA8</accession>
<reference evidence="2" key="1">
    <citation type="submission" date="2015-06" db="EMBL/GenBank/DDBJ databases">
        <title>Expansion of signal transduction pathways in fungi by whole-genome duplication.</title>
        <authorList>
            <consortium name="DOE Joint Genome Institute"/>
            <person name="Corrochano L.M."/>
            <person name="Kuo A."/>
            <person name="Marcet-Houben M."/>
            <person name="Polaino S."/>
            <person name="Salamov A."/>
            <person name="Villalobos J.M."/>
            <person name="Alvarez M.I."/>
            <person name="Avalos J."/>
            <person name="Benito E.P."/>
            <person name="Benoit I."/>
            <person name="Burger G."/>
            <person name="Camino L.P."/>
            <person name="Canovas D."/>
            <person name="Cerda-Olmedo E."/>
            <person name="Cheng J.-F."/>
            <person name="Dominguez A."/>
            <person name="Elias M."/>
            <person name="Eslava A.P."/>
            <person name="Glaser F."/>
            <person name="Grimwood J."/>
            <person name="Gutierrez G."/>
            <person name="Heitman J."/>
            <person name="Henrissat B."/>
            <person name="Iturriaga E.A."/>
            <person name="Lang B.F."/>
            <person name="Lavin J.L."/>
            <person name="Lee S."/>
            <person name="Li W."/>
            <person name="Lindquist E."/>
            <person name="Lopez-Garcia S."/>
            <person name="Luque E.M."/>
            <person name="Marcos A.T."/>
            <person name="Martin J."/>
            <person name="McCluskey K."/>
            <person name="Medina H.R."/>
            <person name="Miralles-Duran A."/>
            <person name="Miyazaki A."/>
            <person name="Munoz-Torres E."/>
            <person name="Oguiza J.A."/>
            <person name="Ohm R."/>
            <person name="Olmedo M."/>
            <person name="Orejas M."/>
            <person name="Ortiz-Castellanos L."/>
            <person name="Pisabarro A.G."/>
            <person name="Rodriguez-Romero J."/>
            <person name="Ruiz-Herrera J."/>
            <person name="Ruiz-Vazquez R."/>
            <person name="Sanz C."/>
            <person name="Schackwitz W."/>
            <person name="Schmutz J."/>
            <person name="Shahriari M."/>
            <person name="Shelest E."/>
            <person name="Silva-Franco F."/>
            <person name="Soanes D."/>
            <person name="Syed K."/>
            <person name="Tagua V.G."/>
            <person name="Talbot N.J."/>
            <person name="Thon M."/>
            <person name="De vries R.P."/>
            <person name="Wiebenga A."/>
            <person name="Yadav J.S."/>
            <person name="Braun E.L."/>
            <person name="Baker S."/>
            <person name="Garre V."/>
            <person name="Horwitz B."/>
            <person name="Torres-Martinez S."/>
            <person name="Idnurm A."/>
            <person name="Herrera-Estrella A."/>
            <person name="Gabaldon T."/>
            <person name="Grigoriev I.V."/>
        </authorList>
    </citation>
    <scope>NUCLEOTIDE SEQUENCE [LARGE SCALE GENOMIC DNA]</scope>
    <source>
        <strain evidence="2">NRRL 1555(-)</strain>
    </source>
</reference>
<gene>
    <name evidence="1" type="ORF">PHYBLDRAFT_79763</name>
</gene>
<keyword evidence="2" id="KW-1185">Reference proteome</keyword>
<evidence type="ECO:0000313" key="2">
    <source>
        <dbReference type="Proteomes" id="UP000077315"/>
    </source>
</evidence>
<dbReference type="Gene3D" id="1.20.58.160">
    <property type="match status" value="1"/>
</dbReference>
<dbReference type="VEuPathDB" id="FungiDB:PHYBLDRAFT_79763"/>
<dbReference type="RefSeq" id="XP_018284848.1">
    <property type="nucleotide sequence ID" value="XM_018443500.1"/>
</dbReference>
<dbReference type="EMBL" id="KV441000">
    <property type="protein sequence ID" value="OAD66808.1"/>
    <property type="molecule type" value="Genomic_DNA"/>
</dbReference>
<dbReference type="InParanoid" id="A0A167JWA8"/>
<proteinExistence type="predicted"/>
<name>A0A167JWA8_PHYB8</name>